<proteinExistence type="predicted"/>
<feature type="compositionally biased region" description="Acidic residues" evidence="1">
    <location>
        <begin position="12"/>
        <end position="22"/>
    </location>
</feature>
<dbReference type="EMBL" id="BKCJ011218525">
    <property type="protein sequence ID" value="GFD05464.1"/>
    <property type="molecule type" value="Genomic_DNA"/>
</dbReference>
<evidence type="ECO:0000256" key="1">
    <source>
        <dbReference type="SAM" id="MobiDB-lite"/>
    </source>
</evidence>
<gene>
    <name evidence="2" type="ORF">Tci_877433</name>
</gene>
<accession>A0A699T9L5</accession>
<feature type="region of interest" description="Disordered" evidence="1">
    <location>
        <begin position="1"/>
        <end position="64"/>
    </location>
</feature>
<comment type="caution">
    <text evidence="2">The sequence shown here is derived from an EMBL/GenBank/DDBJ whole genome shotgun (WGS) entry which is preliminary data.</text>
</comment>
<name>A0A699T9L5_TANCI</name>
<reference evidence="2" key="1">
    <citation type="journal article" date="2019" name="Sci. Rep.">
        <title>Draft genome of Tanacetum cinerariifolium, the natural source of mosquito coil.</title>
        <authorList>
            <person name="Yamashiro T."/>
            <person name="Shiraishi A."/>
            <person name="Satake H."/>
            <person name="Nakayama K."/>
        </authorList>
    </citation>
    <scope>NUCLEOTIDE SEQUENCE</scope>
</reference>
<evidence type="ECO:0000313" key="2">
    <source>
        <dbReference type="EMBL" id="GFD05464.1"/>
    </source>
</evidence>
<dbReference type="AlphaFoldDB" id="A0A699T9L5"/>
<protein>
    <submittedName>
        <fullName evidence="2">Uncharacterized protein</fullName>
    </submittedName>
</protein>
<organism evidence="2">
    <name type="scientific">Tanacetum cinerariifolium</name>
    <name type="common">Dalmatian daisy</name>
    <name type="synonym">Chrysanthemum cinerariifolium</name>
    <dbReference type="NCBI Taxonomy" id="118510"/>
    <lineage>
        <taxon>Eukaryota</taxon>
        <taxon>Viridiplantae</taxon>
        <taxon>Streptophyta</taxon>
        <taxon>Embryophyta</taxon>
        <taxon>Tracheophyta</taxon>
        <taxon>Spermatophyta</taxon>
        <taxon>Magnoliopsida</taxon>
        <taxon>eudicotyledons</taxon>
        <taxon>Gunneridae</taxon>
        <taxon>Pentapetalae</taxon>
        <taxon>asterids</taxon>
        <taxon>campanulids</taxon>
        <taxon>Asterales</taxon>
        <taxon>Asteraceae</taxon>
        <taxon>Asteroideae</taxon>
        <taxon>Anthemideae</taxon>
        <taxon>Anthemidinae</taxon>
        <taxon>Tanacetum</taxon>
    </lineage>
</organism>
<feature type="non-terminal residue" evidence="2">
    <location>
        <position position="64"/>
    </location>
</feature>
<feature type="compositionally biased region" description="Basic residues" evidence="1">
    <location>
        <begin position="43"/>
        <end position="54"/>
    </location>
</feature>
<feature type="compositionally biased region" description="Basic and acidic residues" evidence="1">
    <location>
        <begin position="23"/>
        <end position="38"/>
    </location>
</feature>
<sequence length="64" mass="7269">MSKDINKSSVEYIEDSNDEDNEDSHSAEEEQNTKDSDFVKTPPVKKRGRPKKIVRANENKSSSV</sequence>